<accession>A0ABV4X710</accession>
<protein>
    <submittedName>
        <fullName evidence="1">Uncharacterized protein</fullName>
    </submittedName>
</protein>
<gene>
    <name evidence="1" type="ORF">ACE1CC_17185</name>
</gene>
<keyword evidence="2" id="KW-1185">Reference proteome</keyword>
<dbReference type="InterPro" id="IPR015797">
    <property type="entry name" value="NUDIX_hydrolase-like_dom_sf"/>
</dbReference>
<name>A0ABV4X710_9CYAN</name>
<organism evidence="1 2">
    <name type="scientific">Floridaenema aerugineum BLCC-F46</name>
    <dbReference type="NCBI Taxonomy" id="3153654"/>
    <lineage>
        <taxon>Bacteria</taxon>
        <taxon>Bacillati</taxon>
        <taxon>Cyanobacteriota</taxon>
        <taxon>Cyanophyceae</taxon>
        <taxon>Oscillatoriophycideae</taxon>
        <taxon>Aerosakkonematales</taxon>
        <taxon>Aerosakkonemataceae</taxon>
        <taxon>Floridanema</taxon>
        <taxon>Floridanema aerugineum</taxon>
    </lineage>
</organism>
<dbReference type="RefSeq" id="WP_413271654.1">
    <property type="nucleotide sequence ID" value="NZ_JBHFNQ010000130.1"/>
</dbReference>
<proteinExistence type="predicted"/>
<evidence type="ECO:0000313" key="1">
    <source>
        <dbReference type="EMBL" id="MFB2878585.1"/>
    </source>
</evidence>
<evidence type="ECO:0000313" key="2">
    <source>
        <dbReference type="Proteomes" id="UP001576774"/>
    </source>
</evidence>
<dbReference type="EMBL" id="JBHFNQ010000130">
    <property type="protein sequence ID" value="MFB2878585.1"/>
    <property type="molecule type" value="Genomic_DNA"/>
</dbReference>
<dbReference type="Proteomes" id="UP001576774">
    <property type="component" value="Unassembled WGS sequence"/>
</dbReference>
<dbReference type="SUPFAM" id="SSF55811">
    <property type="entry name" value="Nudix"/>
    <property type="match status" value="1"/>
</dbReference>
<reference evidence="1 2" key="1">
    <citation type="submission" date="2024-09" db="EMBL/GenBank/DDBJ databases">
        <title>Floridaenema gen nov. (Aerosakkonemataceae, Aerosakkonematales ord. nov., Cyanobacteria) from benthic tropical and subtropical fresh waters, with the description of four new species.</title>
        <authorList>
            <person name="Moretto J.A."/>
            <person name="Berthold D.E."/>
            <person name="Lefler F.W."/>
            <person name="Huang I.-S."/>
            <person name="Laughinghouse H. IV."/>
        </authorList>
    </citation>
    <scope>NUCLEOTIDE SEQUENCE [LARGE SCALE GENOMIC DNA]</scope>
    <source>
        <strain evidence="1 2">BLCC-F46</strain>
    </source>
</reference>
<dbReference type="Gene3D" id="3.90.79.10">
    <property type="entry name" value="Nucleoside Triphosphate Pyrophosphohydrolase"/>
    <property type="match status" value="1"/>
</dbReference>
<comment type="caution">
    <text evidence="1">The sequence shown here is derived from an EMBL/GenBank/DDBJ whole genome shotgun (WGS) entry which is preliminary data.</text>
</comment>
<sequence length="63" mass="7017">MAIYQSEIEEELGIKADEWIALGAIDLDTSIVHCPVHLFLAKQLTFTSTHQEGTETIKTLKTS</sequence>